<gene>
    <name evidence="1" type="ORF">QTL97_08775</name>
</gene>
<keyword evidence="2" id="KW-1185">Reference proteome</keyword>
<reference evidence="1 2" key="1">
    <citation type="submission" date="2023-06" db="EMBL/GenBank/DDBJ databases">
        <title>Sporosarcina sp. nov., isolated from Korean traditional fermented seafood 'Jeotgal'.</title>
        <authorList>
            <person name="Yang A.I."/>
            <person name="Shin N.-R."/>
        </authorList>
    </citation>
    <scope>NUCLEOTIDE SEQUENCE [LARGE SCALE GENOMIC DNA]</scope>
    <source>
        <strain evidence="1 2">KCTC43456</strain>
    </source>
</reference>
<dbReference type="AlphaFoldDB" id="A0AAW9AD08"/>
<comment type="caution">
    <text evidence="1">The sequence shown here is derived from an EMBL/GenBank/DDBJ whole genome shotgun (WGS) entry which is preliminary data.</text>
</comment>
<protein>
    <submittedName>
        <fullName evidence="1">Uncharacterized protein</fullName>
    </submittedName>
</protein>
<accession>A0AAW9AD08</accession>
<dbReference type="Proteomes" id="UP001271648">
    <property type="component" value="Unassembled WGS sequence"/>
</dbReference>
<organism evidence="1 2">
    <name type="scientific">Sporosarcina thermotolerans</name>
    <dbReference type="NCBI Taxonomy" id="633404"/>
    <lineage>
        <taxon>Bacteria</taxon>
        <taxon>Bacillati</taxon>
        <taxon>Bacillota</taxon>
        <taxon>Bacilli</taxon>
        <taxon>Bacillales</taxon>
        <taxon>Caryophanaceae</taxon>
        <taxon>Sporosarcina</taxon>
    </lineage>
</organism>
<proteinExistence type="predicted"/>
<dbReference type="EMBL" id="JAUBDJ010000004">
    <property type="protein sequence ID" value="MDW0117026.1"/>
    <property type="molecule type" value="Genomic_DNA"/>
</dbReference>
<name>A0AAW9AD08_9BACL</name>
<evidence type="ECO:0000313" key="1">
    <source>
        <dbReference type="EMBL" id="MDW0117026.1"/>
    </source>
</evidence>
<evidence type="ECO:0000313" key="2">
    <source>
        <dbReference type="Proteomes" id="UP001271648"/>
    </source>
</evidence>
<sequence>MKRIVVEEESTSVFVLNEESVKETIEIASSSQVEQSKVVDPIILGKILYLSGPFQRAAYKPLQFLVDGKSVKGTIQRVEDDLLWIDADDEVTKLEIGKIDDVLWRGQSFETE</sequence>
<dbReference type="RefSeq" id="WP_283732592.1">
    <property type="nucleotide sequence ID" value="NZ_CP125968.1"/>
</dbReference>